<accession>A0ABT2HAV3</accession>
<dbReference type="RefSeq" id="WP_259543261.1">
    <property type="nucleotide sequence ID" value="NZ_JANLCJ010000327.1"/>
</dbReference>
<comment type="caution">
    <text evidence="1">The sequence shown here is derived from an EMBL/GenBank/DDBJ whole genome shotgun (WGS) entry which is preliminary data.</text>
</comment>
<organism evidence="1 2">
    <name type="scientific">Herbiconiux daphne</name>
    <dbReference type="NCBI Taxonomy" id="2970914"/>
    <lineage>
        <taxon>Bacteria</taxon>
        <taxon>Bacillati</taxon>
        <taxon>Actinomycetota</taxon>
        <taxon>Actinomycetes</taxon>
        <taxon>Micrococcales</taxon>
        <taxon>Microbacteriaceae</taxon>
        <taxon>Herbiconiux</taxon>
    </lineage>
</organism>
<dbReference type="EMBL" id="JANLCJ010000327">
    <property type="protein sequence ID" value="MCS5736991.1"/>
    <property type="molecule type" value="Genomic_DNA"/>
</dbReference>
<dbReference type="Gene3D" id="1.10.1740.10">
    <property type="match status" value="1"/>
</dbReference>
<keyword evidence="2" id="KW-1185">Reference proteome</keyword>
<sequence>MSYKYSIPKRKHAGKVYTREELYKEYYPIIIKLLIMKKKDLMDAEDITQNVFLYLLEMWDDIKWESIENLLSLVLYQRVVRYYQKFDVEDNITGSSQIIDLLDCKLIKDPLD</sequence>
<proteinExistence type="predicted"/>
<gene>
    <name evidence="1" type="ORF">N1032_25015</name>
</gene>
<dbReference type="InterPro" id="IPR013325">
    <property type="entry name" value="RNA_pol_sigma_r2"/>
</dbReference>
<dbReference type="Proteomes" id="UP001165586">
    <property type="component" value="Unassembled WGS sequence"/>
</dbReference>
<protein>
    <recommendedName>
        <fullName evidence="3">Sigma-70 family RNA polymerase sigma factor</fullName>
    </recommendedName>
</protein>
<evidence type="ECO:0000313" key="1">
    <source>
        <dbReference type="EMBL" id="MCS5736991.1"/>
    </source>
</evidence>
<reference evidence="1" key="1">
    <citation type="submission" date="2022-08" db="EMBL/GenBank/DDBJ databases">
        <authorList>
            <person name="Deng Y."/>
            <person name="Han X.-F."/>
            <person name="Zhang Y.-Q."/>
        </authorList>
    </citation>
    <scope>NUCLEOTIDE SEQUENCE</scope>
    <source>
        <strain evidence="1">CPCC 203386</strain>
    </source>
</reference>
<evidence type="ECO:0008006" key="3">
    <source>
        <dbReference type="Google" id="ProtNLM"/>
    </source>
</evidence>
<name>A0ABT2HAV3_9MICO</name>
<dbReference type="SUPFAM" id="SSF88946">
    <property type="entry name" value="Sigma2 domain of RNA polymerase sigma factors"/>
    <property type="match status" value="1"/>
</dbReference>
<evidence type="ECO:0000313" key="2">
    <source>
        <dbReference type="Proteomes" id="UP001165586"/>
    </source>
</evidence>
<feature type="non-terminal residue" evidence="1">
    <location>
        <position position="112"/>
    </location>
</feature>